<organism evidence="1 2">
    <name type="scientific">Rhodopirellula baltica SWK14</name>
    <dbReference type="NCBI Taxonomy" id="993516"/>
    <lineage>
        <taxon>Bacteria</taxon>
        <taxon>Pseudomonadati</taxon>
        <taxon>Planctomycetota</taxon>
        <taxon>Planctomycetia</taxon>
        <taxon>Pirellulales</taxon>
        <taxon>Pirellulaceae</taxon>
        <taxon>Rhodopirellula</taxon>
    </lineage>
</organism>
<proteinExistence type="predicted"/>
<gene>
    <name evidence="1" type="ORF">RBSWK_02273</name>
</gene>
<dbReference type="EMBL" id="AMWG01000044">
    <property type="protein sequence ID" value="ELP33796.1"/>
    <property type="molecule type" value="Genomic_DNA"/>
</dbReference>
<reference evidence="1 2" key="1">
    <citation type="journal article" date="2013" name="Mar. Genomics">
        <title>Expression of sulfatases in Rhodopirellula baltica and the diversity of sulfatases in the genus Rhodopirellula.</title>
        <authorList>
            <person name="Wegner C.E."/>
            <person name="Richter-Heitmann T."/>
            <person name="Klindworth A."/>
            <person name="Klockow C."/>
            <person name="Richter M."/>
            <person name="Achstetter T."/>
            <person name="Glockner F.O."/>
            <person name="Harder J."/>
        </authorList>
    </citation>
    <scope>NUCLEOTIDE SEQUENCE [LARGE SCALE GENOMIC DNA]</scope>
    <source>
        <strain evidence="1 2">SWK14</strain>
    </source>
</reference>
<dbReference type="Proteomes" id="UP000010959">
    <property type="component" value="Unassembled WGS sequence"/>
</dbReference>
<evidence type="ECO:0000313" key="1">
    <source>
        <dbReference type="EMBL" id="ELP33796.1"/>
    </source>
</evidence>
<comment type="caution">
    <text evidence="1">The sequence shown here is derived from an EMBL/GenBank/DDBJ whole genome shotgun (WGS) entry which is preliminary data.</text>
</comment>
<protein>
    <submittedName>
        <fullName evidence="1">Uncharacterized protein</fullName>
    </submittedName>
</protein>
<accession>L7CL47</accession>
<dbReference type="PATRIC" id="fig|993516.3.peg.2419"/>
<name>L7CL47_RHOBT</name>
<dbReference type="AlphaFoldDB" id="L7CL47"/>
<sequence length="46" mass="5062">MGWDARAGKTWRQSMADPSLTEPFTTVFMRVAGRSSSAEIWSQLGG</sequence>
<evidence type="ECO:0000313" key="2">
    <source>
        <dbReference type="Proteomes" id="UP000010959"/>
    </source>
</evidence>